<organism evidence="1 2">
    <name type="scientific">Staurois parvus</name>
    <dbReference type="NCBI Taxonomy" id="386267"/>
    <lineage>
        <taxon>Eukaryota</taxon>
        <taxon>Metazoa</taxon>
        <taxon>Chordata</taxon>
        <taxon>Craniata</taxon>
        <taxon>Vertebrata</taxon>
        <taxon>Euteleostomi</taxon>
        <taxon>Amphibia</taxon>
        <taxon>Batrachia</taxon>
        <taxon>Anura</taxon>
        <taxon>Neobatrachia</taxon>
        <taxon>Ranoidea</taxon>
        <taxon>Ranidae</taxon>
        <taxon>Staurois</taxon>
    </lineage>
</organism>
<comment type="caution">
    <text evidence="1">The sequence shown here is derived from an EMBL/GenBank/DDBJ whole genome shotgun (WGS) entry which is preliminary data.</text>
</comment>
<accession>A0ABN9CZF6</accession>
<dbReference type="Proteomes" id="UP001162483">
    <property type="component" value="Unassembled WGS sequence"/>
</dbReference>
<reference evidence="1" key="1">
    <citation type="submission" date="2023-05" db="EMBL/GenBank/DDBJ databases">
        <authorList>
            <person name="Stuckert A."/>
        </authorList>
    </citation>
    <scope>NUCLEOTIDE SEQUENCE</scope>
</reference>
<sequence length="51" mass="5780">MGPLCPCPNSKKPMKKMIYVSWRRRSPPLVKIQVRSKGDFRITHLAIAGAD</sequence>
<gene>
    <name evidence="1" type="ORF">SPARVUS_LOCUS5970861</name>
</gene>
<proteinExistence type="predicted"/>
<evidence type="ECO:0000313" key="2">
    <source>
        <dbReference type="Proteomes" id="UP001162483"/>
    </source>
</evidence>
<protein>
    <submittedName>
        <fullName evidence="1">Uncharacterized protein</fullName>
    </submittedName>
</protein>
<keyword evidence="2" id="KW-1185">Reference proteome</keyword>
<dbReference type="EMBL" id="CATNWA010013218">
    <property type="protein sequence ID" value="CAI9564738.1"/>
    <property type="molecule type" value="Genomic_DNA"/>
</dbReference>
<evidence type="ECO:0000313" key="1">
    <source>
        <dbReference type="EMBL" id="CAI9564738.1"/>
    </source>
</evidence>
<name>A0ABN9CZF6_9NEOB</name>